<evidence type="ECO:0000256" key="31">
    <source>
        <dbReference type="ARBA" id="ARBA00022989"/>
    </source>
</evidence>
<dbReference type="InterPro" id="IPR042311">
    <property type="entry name" value="Pestivirus_E2_D"/>
</dbReference>
<dbReference type="GO" id="GO:0019082">
    <property type="term" value="P:viral protein processing"/>
    <property type="evidence" value="ECO:0007669"/>
    <property type="project" value="UniProtKB-UniRule"/>
</dbReference>
<dbReference type="GO" id="GO:0030430">
    <property type="term" value="C:host cell cytoplasm"/>
    <property type="evidence" value="ECO:0007669"/>
    <property type="project" value="UniProtKB-SubCell"/>
</dbReference>
<evidence type="ECO:0000256" key="15">
    <source>
        <dbReference type="ARBA" id="ARBA00022670"/>
    </source>
</evidence>
<keyword evidence="61" id="KW-1185">Reference proteome</keyword>
<feature type="domain" description="Peptidase C53" evidence="59">
    <location>
        <begin position="1"/>
        <end position="168"/>
    </location>
</feature>
<dbReference type="GO" id="GO:0004197">
    <property type="term" value="F:cysteine-type endopeptidase activity"/>
    <property type="evidence" value="ECO:0007669"/>
    <property type="project" value="UniProtKB-UniRule"/>
</dbReference>
<reference evidence="60 61" key="1">
    <citation type="journal article" date="1999" name="Virology">
        <title>Genetic diversity of pestiviruses: identification of novel groups and implications for classification.</title>
        <authorList>
            <person name="Becher P."/>
            <person name="Orlich M."/>
            <person name="Kosmidou A."/>
            <person name="Konig M."/>
            <person name="Baroth M."/>
            <person name="Thiel H.J."/>
        </authorList>
    </citation>
    <scope>NUCLEOTIDE SEQUENCE [LARGE SCALE GENOMIC DNA]</scope>
    <source>
        <strain evidence="60">Giraffe-1 H138</strain>
    </source>
</reference>
<evidence type="ECO:0000256" key="32">
    <source>
        <dbReference type="ARBA" id="ARBA00023039"/>
    </source>
</evidence>
<protein>
    <recommendedName>
        <fullName evidence="6">Genome polyprotein</fullName>
    </recommendedName>
</protein>
<keyword evidence="34" id="KW-0406">Ion transport</keyword>
<keyword evidence="25 50" id="KW-0720">Serine protease</keyword>
<dbReference type="GO" id="GO:0039694">
    <property type="term" value="P:viral RNA genome replication"/>
    <property type="evidence" value="ECO:0007669"/>
    <property type="project" value="InterPro"/>
</dbReference>
<evidence type="ECO:0000256" key="27">
    <source>
        <dbReference type="ARBA" id="ARBA00022844"/>
    </source>
</evidence>
<dbReference type="InterPro" id="IPR033130">
    <property type="entry name" value="RNase_T2_His_AS_2"/>
</dbReference>
<comment type="similarity">
    <text evidence="5">Belongs to the pestivirus polyprotein family.</text>
</comment>
<evidence type="ECO:0000256" key="51">
    <source>
        <dbReference type="PROSITE-ProRule" id="PRU01224"/>
    </source>
</evidence>
<evidence type="ECO:0000256" key="42">
    <source>
        <dbReference type="ARBA" id="ARBA00023303"/>
    </source>
</evidence>
<evidence type="ECO:0000256" key="48">
    <source>
        <dbReference type="ARBA" id="ARBA00047631"/>
    </source>
</evidence>
<dbReference type="GO" id="GO:0003724">
    <property type="term" value="F:RNA helicase activity"/>
    <property type="evidence" value="ECO:0007669"/>
    <property type="project" value="UniProtKB-EC"/>
</dbReference>
<keyword evidence="28" id="KW-1043">Host membrane</keyword>
<feature type="transmembrane region" description="Helical" evidence="53">
    <location>
        <begin position="1067"/>
        <end position="1094"/>
    </location>
</feature>
<dbReference type="InterPro" id="IPR043502">
    <property type="entry name" value="DNA/RNA_pol_sf"/>
</dbReference>
<comment type="catalytic activity">
    <reaction evidence="1">
        <text>Leu is conserved at position P1 for all four cleavage sites. Alanine is found at position P1' of the NS4A-NS4B cleavage site, whereas serine is found at position P1' of the NS3-NS4A, NS4B-NS5A and NS5A-NS5B cleavage sites.</text>
        <dbReference type="EC" id="3.4.21.113"/>
    </reaction>
</comment>
<dbReference type="InterPro" id="IPR008751">
    <property type="entry name" value="Peptidase_C53"/>
</dbReference>
<dbReference type="InterPro" id="IPR043128">
    <property type="entry name" value="Rev_trsase/Diguanyl_cyclase"/>
</dbReference>
<evidence type="ECO:0000256" key="30">
    <source>
        <dbReference type="ARBA" id="ARBA00022953"/>
    </source>
</evidence>
<feature type="region of interest" description="Disordered" evidence="52">
    <location>
        <begin position="221"/>
        <end position="241"/>
    </location>
</feature>
<evidence type="ECO:0000259" key="56">
    <source>
        <dbReference type="PROSITE" id="PS51194"/>
    </source>
</evidence>
<accession>Q9PYB2</accession>
<dbReference type="Gene3D" id="3.90.730.10">
    <property type="entry name" value="Ribonuclease T2-like"/>
    <property type="match status" value="1"/>
</dbReference>
<feature type="transmembrane region" description="Helical" evidence="53">
    <location>
        <begin position="1180"/>
        <end position="1199"/>
    </location>
</feature>
<evidence type="ECO:0000259" key="58">
    <source>
        <dbReference type="PROSITE" id="PS51692"/>
    </source>
</evidence>
<dbReference type="GO" id="GO:0033897">
    <property type="term" value="F:ribonuclease T2 activity"/>
    <property type="evidence" value="ECO:0007669"/>
    <property type="project" value="InterPro"/>
</dbReference>
<evidence type="ECO:0000256" key="13">
    <source>
        <dbReference type="ARBA" id="ARBA00022595"/>
    </source>
</evidence>
<dbReference type="PROSITE" id="PS51876">
    <property type="entry name" value="PV_NPRO"/>
    <property type="match status" value="1"/>
</dbReference>
<dbReference type="KEGG" id="vg:940263"/>
<dbReference type="PRINTS" id="PR00729">
    <property type="entry name" value="CDVENDOPTASE"/>
</dbReference>
<dbReference type="SMART" id="SM00490">
    <property type="entry name" value="HELICc"/>
    <property type="match status" value="1"/>
</dbReference>
<evidence type="ECO:0000256" key="53">
    <source>
        <dbReference type="SAM" id="Phobius"/>
    </source>
</evidence>
<keyword evidence="24 51" id="KW-0788">Thiol protease</keyword>
<evidence type="ECO:0000256" key="33">
    <source>
        <dbReference type="ARBA" id="ARBA00023050"/>
    </source>
</evidence>
<dbReference type="SUPFAM" id="SSF56672">
    <property type="entry name" value="DNA/RNA polymerases"/>
    <property type="match status" value="1"/>
</dbReference>
<evidence type="ECO:0000256" key="5">
    <source>
        <dbReference type="ARBA" id="ARBA00010133"/>
    </source>
</evidence>
<dbReference type="CDD" id="cd17931">
    <property type="entry name" value="DEXHc_viral_Ns3"/>
    <property type="match status" value="1"/>
</dbReference>
<evidence type="ECO:0000256" key="28">
    <source>
        <dbReference type="ARBA" id="ARBA00022870"/>
    </source>
</evidence>
<keyword evidence="11" id="KW-1170">Fusion of virus membrane with host endosomal membrane</keyword>
<evidence type="ECO:0000256" key="14">
    <source>
        <dbReference type="ARBA" id="ARBA00022632"/>
    </source>
</evidence>
<evidence type="ECO:0000256" key="20">
    <source>
        <dbReference type="ARBA" id="ARBA00022741"/>
    </source>
</evidence>
<keyword evidence="13" id="KW-1162">Viral penetration into host cytoplasm</keyword>
<evidence type="ECO:0000313" key="61">
    <source>
        <dbReference type="Proteomes" id="UP000144090"/>
    </source>
</evidence>
<dbReference type="PROSITE" id="PS51535">
    <property type="entry name" value="PESTIVIRUS_NS3PRO"/>
    <property type="match status" value="1"/>
</dbReference>
<evidence type="ECO:0000259" key="59">
    <source>
        <dbReference type="PROSITE" id="PS51876"/>
    </source>
</evidence>
<dbReference type="GO" id="GO:0005525">
    <property type="term" value="F:GTP binding"/>
    <property type="evidence" value="ECO:0007669"/>
    <property type="project" value="UniProtKB-KW"/>
</dbReference>
<dbReference type="GO" id="GO:0006508">
    <property type="term" value="P:proteolysis"/>
    <property type="evidence" value="ECO:0007669"/>
    <property type="project" value="UniProtKB-KW"/>
</dbReference>
<dbReference type="GO" id="GO:0034220">
    <property type="term" value="P:monoatomic ion transmembrane transport"/>
    <property type="evidence" value="ECO:0007669"/>
    <property type="project" value="UniProtKB-KW"/>
</dbReference>
<evidence type="ECO:0000313" key="60">
    <source>
        <dbReference type="EMBL" id="AAF02523.2"/>
    </source>
</evidence>
<evidence type="ECO:0000256" key="22">
    <source>
        <dbReference type="ARBA" id="ARBA00022804"/>
    </source>
</evidence>
<keyword evidence="14 51" id="KW-1090">Inhibition of host innate immune response by virus</keyword>
<feature type="domain" description="RdRp catalytic" evidence="54">
    <location>
        <begin position="3609"/>
        <end position="3732"/>
    </location>
</feature>
<dbReference type="SMART" id="SM00487">
    <property type="entry name" value="DEXDc"/>
    <property type="match status" value="1"/>
</dbReference>
<dbReference type="InterPro" id="IPR014001">
    <property type="entry name" value="Helicase_ATP-bd"/>
</dbReference>
<dbReference type="GO" id="GO:0003723">
    <property type="term" value="F:RNA binding"/>
    <property type="evidence" value="ECO:0007669"/>
    <property type="project" value="InterPro"/>
</dbReference>
<dbReference type="PANTHER" id="PTHR44665:SF1">
    <property type="entry name" value="DNAJ HOMOLOG SUBFAMILY C MEMBER 14"/>
    <property type="match status" value="1"/>
</dbReference>
<keyword evidence="15 50" id="KW-0645">Protease</keyword>
<keyword evidence="38" id="KW-0325">Glycoprotein</keyword>
<feature type="domain" description="Helicase C-terminal" evidence="56">
    <location>
        <begin position="2063"/>
        <end position="2233"/>
    </location>
</feature>
<dbReference type="Gene3D" id="2.30.140.40">
    <property type="entry name" value="Pestivirus Npro endopeptidase C53, interaction domain"/>
    <property type="match status" value="1"/>
</dbReference>
<dbReference type="MEROPS" id="S31.001"/>
<dbReference type="InterPro" id="IPR022120">
    <property type="entry name" value="NS2"/>
</dbReference>
<keyword evidence="17 53" id="KW-0812">Transmembrane</keyword>
<keyword evidence="20" id="KW-0547">Nucleotide-binding</keyword>
<feature type="region of interest" description="Disordered" evidence="52">
    <location>
        <begin position="55"/>
        <end position="74"/>
    </location>
</feature>
<feature type="active site" description="Charge relay system; for serine protease NS3 activity" evidence="50">
    <location>
        <position position="1842"/>
    </location>
</feature>
<dbReference type="GO" id="GO:0005524">
    <property type="term" value="F:ATP binding"/>
    <property type="evidence" value="ECO:0007669"/>
    <property type="project" value="UniProtKB-KW"/>
</dbReference>
<dbReference type="GO" id="GO:0015267">
    <property type="term" value="F:channel activity"/>
    <property type="evidence" value="ECO:0007669"/>
    <property type="project" value="UniProtKB-KW"/>
</dbReference>
<dbReference type="Pfam" id="PF12387">
    <property type="entry name" value="Peptidase_C74"/>
    <property type="match status" value="1"/>
</dbReference>
<dbReference type="InterPro" id="IPR021824">
    <property type="entry name" value="Capsid-C_pestivirus"/>
</dbReference>
<comment type="function">
    <text evidence="46">Packages viral RNA to form a viral nucleocapsid and thereby protects viral RNA. Also plays a role in transcription regulation. Protects the incoming virus against IFN-induced effectors.</text>
</comment>
<dbReference type="InterPro" id="IPR027417">
    <property type="entry name" value="P-loop_NTPase"/>
</dbReference>
<dbReference type="Pfam" id="PF05550">
    <property type="entry name" value="Peptidase_C53"/>
    <property type="match status" value="1"/>
</dbReference>
<evidence type="ECO:0000256" key="44">
    <source>
        <dbReference type="ARBA" id="ARBA00023576"/>
    </source>
</evidence>
<dbReference type="PROSITE" id="PS51692">
    <property type="entry name" value="PESTIVIRUS_NS2_PRO"/>
    <property type="match status" value="1"/>
</dbReference>
<comment type="subunit">
    <text evidence="47">Homodimer; disulfide-linked. Heterodimer with E1; disulfide-linked.</text>
</comment>
<evidence type="ECO:0000256" key="39">
    <source>
        <dbReference type="ARBA" id="ARBA00023200"/>
    </source>
</evidence>
<keyword evidence="18" id="KW-0548">Nucleotidyltransferase</keyword>
<dbReference type="Gene3D" id="2.60.40.4200">
    <property type="entry name" value="Pestivirus envelope glycoprotein E2, C-terminal domain"/>
    <property type="match status" value="1"/>
</dbReference>
<evidence type="ECO:0000256" key="12">
    <source>
        <dbReference type="ARBA" id="ARBA00022581"/>
    </source>
</evidence>
<evidence type="ECO:0000259" key="57">
    <source>
        <dbReference type="PROSITE" id="PS51535"/>
    </source>
</evidence>
<evidence type="ECO:0000256" key="17">
    <source>
        <dbReference type="ARBA" id="ARBA00022692"/>
    </source>
</evidence>
<keyword evidence="40" id="KW-0899">Viral immunoevasion</keyword>
<keyword evidence="41" id="KW-1160">Virus entry into host cell</keyword>
<keyword evidence="33" id="KW-1072">Activation of host autophagy by virus</keyword>
<evidence type="ECO:0000256" key="49">
    <source>
        <dbReference type="ARBA" id="ARBA00047984"/>
    </source>
</evidence>
<feature type="transmembrane region" description="Helical" evidence="53">
    <location>
        <begin position="1248"/>
        <end position="1266"/>
    </location>
</feature>
<dbReference type="EMBL" id="AF144617">
    <property type="protein sequence ID" value="AAF02523.2"/>
    <property type="molecule type" value="Genomic_RNA"/>
</dbReference>
<dbReference type="GO" id="GO:0039654">
    <property type="term" value="P:fusion of virus membrane with host endosome membrane"/>
    <property type="evidence" value="ECO:0007669"/>
    <property type="project" value="UniProtKB-KW"/>
</dbReference>
<feature type="domain" description="Peptidase S31" evidence="57">
    <location>
        <begin position="1680"/>
        <end position="1853"/>
    </location>
</feature>
<comment type="function">
    <text evidence="43">Plays a role in the regulation of viral RNA replication.</text>
</comment>
<dbReference type="GO" id="GO:0055036">
    <property type="term" value="C:virion membrane"/>
    <property type="evidence" value="ECO:0007669"/>
    <property type="project" value="UniProtKB-SubCell"/>
</dbReference>
<dbReference type="GeneID" id="940263"/>
<keyword evidence="37" id="KW-1015">Disulfide bond</keyword>
<evidence type="ECO:0000256" key="4">
    <source>
        <dbReference type="ARBA" id="ARBA00004650"/>
    </source>
</evidence>
<keyword evidence="8 51" id="KW-1113">Inhibition of host RLR pathway by virus</keyword>
<feature type="transmembrane region" description="Helical" evidence="53">
    <location>
        <begin position="1211"/>
        <end position="1227"/>
    </location>
</feature>
<keyword evidence="36 53" id="KW-0472">Membrane</keyword>
<dbReference type="GO" id="GO:0070008">
    <property type="term" value="F:serine-type exopeptidase activity"/>
    <property type="evidence" value="ECO:0007669"/>
    <property type="project" value="InterPro"/>
</dbReference>
<dbReference type="InterPro" id="IPR042310">
    <property type="entry name" value="Pestivirus_E2_B"/>
</dbReference>
<evidence type="ECO:0000256" key="7">
    <source>
        <dbReference type="ARBA" id="ARBA00022448"/>
    </source>
</evidence>
<dbReference type="PROSITE" id="PS00531">
    <property type="entry name" value="RNASE_T2_2"/>
    <property type="match status" value="1"/>
</dbReference>
<dbReference type="GO" id="GO:0003968">
    <property type="term" value="F:RNA-directed RNA polymerase activity"/>
    <property type="evidence" value="ECO:0007669"/>
    <property type="project" value="UniProtKB-KW"/>
</dbReference>
<evidence type="ECO:0000256" key="52">
    <source>
        <dbReference type="SAM" id="MobiDB-lite"/>
    </source>
</evidence>
<feature type="domain" description="Helicase ATP-binding" evidence="55">
    <location>
        <begin position="1892"/>
        <end position="2050"/>
    </location>
</feature>
<dbReference type="InterPro" id="IPR011492">
    <property type="entry name" value="Flavi_DEAD"/>
</dbReference>
<evidence type="ECO:0000256" key="35">
    <source>
        <dbReference type="ARBA" id="ARBA00023134"/>
    </source>
</evidence>
<feature type="transmembrane region" description="Helical" evidence="53">
    <location>
        <begin position="1278"/>
        <end position="1299"/>
    </location>
</feature>
<dbReference type="Pfam" id="PF07652">
    <property type="entry name" value="Flavi_DEAD"/>
    <property type="match status" value="1"/>
</dbReference>
<feature type="compositionally biased region" description="Basic and acidic residues" evidence="52">
    <location>
        <begin position="55"/>
        <end position="69"/>
    </location>
</feature>
<dbReference type="PROSITE" id="PS50507">
    <property type="entry name" value="RDRP_SSRNA_POS"/>
    <property type="match status" value="1"/>
</dbReference>
<evidence type="ECO:0000256" key="26">
    <source>
        <dbReference type="ARBA" id="ARBA00022840"/>
    </source>
</evidence>
<evidence type="ECO:0000256" key="19">
    <source>
        <dbReference type="ARBA" id="ARBA00022722"/>
    </source>
</evidence>
<dbReference type="GO" id="GO:0004252">
    <property type="term" value="F:serine-type endopeptidase activity"/>
    <property type="evidence" value="ECO:0007669"/>
    <property type="project" value="InterPro"/>
</dbReference>
<evidence type="ECO:0000256" key="11">
    <source>
        <dbReference type="ARBA" id="ARBA00022510"/>
    </source>
</evidence>
<organism evidence="60 61">
    <name type="scientific">giraffe pestivirus</name>
    <dbReference type="NCBI Taxonomy" id="2847093"/>
    <lineage>
        <taxon>Viruses</taxon>
        <taxon>Riboviria</taxon>
        <taxon>Orthornavirae</taxon>
        <taxon>Kitrinoviricota</taxon>
        <taxon>Flasuviricetes</taxon>
        <taxon>Amarillovirales</taxon>
        <taxon>Flaviviridae</taxon>
        <taxon>Pestivirus</taxon>
        <taxon>Pestivirus giraffae</taxon>
    </lineage>
</organism>
<comment type="function">
    <text evidence="45">Leader cysteine autoprotease that cleaves itself from the nascent polyprotein during translation of the viral mRNA. Once released, plays a role in the inhibition of host innate immune response by interacting with host IRF3 and inducing its proteasomal degradation.</text>
</comment>
<keyword evidence="42" id="KW-0407">Ion channel</keyword>
<dbReference type="InterPro" id="IPR032843">
    <property type="entry name" value="Jiv"/>
</dbReference>
<evidence type="ECO:0000256" key="43">
    <source>
        <dbReference type="ARBA" id="ARBA00023574"/>
    </source>
</evidence>
<evidence type="ECO:0000256" key="41">
    <source>
        <dbReference type="ARBA" id="ARBA00023296"/>
    </source>
</evidence>
<dbReference type="Pfam" id="PF00271">
    <property type="entry name" value="Helicase_C"/>
    <property type="match status" value="1"/>
</dbReference>
<keyword evidence="30" id="KW-0693">Viral RNA replication</keyword>
<feature type="region of interest" description="Disordered" evidence="52">
    <location>
        <begin position="171"/>
        <end position="206"/>
    </location>
</feature>
<comment type="catalytic activity">
    <reaction evidence="48">
        <text>a ribonucleoside 5'-triphosphate + H2O = a ribonucleoside 5'-diphosphate + phosphate + H(+)</text>
        <dbReference type="Rhea" id="RHEA:23680"/>
        <dbReference type="ChEBI" id="CHEBI:15377"/>
        <dbReference type="ChEBI" id="CHEBI:15378"/>
        <dbReference type="ChEBI" id="CHEBI:43474"/>
        <dbReference type="ChEBI" id="CHEBI:57930"/>
        <dbReference type="ChEBI" id="CHEBI:61557"/>
        <dbReference type="EC" id="3.6.1.15"/>
    </reaction>
</comment>
<dbReference type="PROSITE" id="PS51192">
    <property type="entry name" value="HELICASE_ATP_BIND_1"/>
    <property type="match status" value="1"/>
</dbReference>
<evidence type="ECO:0000256" key="34">
    <source>
        <dbReference type="ARBA" id="ARBA00023065"/>
    </source>
</evidence>
<evidence type="ECO:0000259" key="55">
    <source>
        <dbReference type="PROSITE" id="PS51192"/>
    </source>
</evidence>
<dbReference type="Pfam" id="PF00998">
    <property type="entry name" value="RdRP_3"/>
    <property type="match status" value="1"/>
</dbReference>
<feature type="site" description="Cleavage; by autolysis" evidence="51">
    <location>
        <begin position="168"/>
        <end position="169"/>
    </location>
</feature>
<dbReference type="Pfam" id="PF16329">
    <property type="entry name" value="Pestivirus_E2"/>
    <property type="match status" value="1"/>
</dbReference>
<dbReference type="InterPro" id="IPR036430">
    <property type="entry name" value="RNase_T2-like_sf"/>
</dbReference>
<evidence type="ECO:0000256" key="38">
    <source>
        <dbReference type="ARBA" id="ARBA00023180"/>
    </source>
</evidence>
<keyword evidence="12" id="KW-0945">Host-virus interaction</keyword>
<keyword evidence="35" id="KW-0342">GTP-binding</keyword>
<evidence type="ECO:0000256" key="50">
    <source>
        <dbReference type="PROSITE-ProRule" id="PRU00868"/>
    </source>
</evidence>
<comment type="subcellular location">
    <subcellularLocation>
        <location evidence="2">Host cytoplasm</location>
    </subcellularLocation>
    <subcellularLocation>
        <location evidence="3">Host membrane</location>
        <topology evidence="3">Peripheral membrane protein</topology>
    </subcellularLocation>
    <subcellularLocation>
        <location evidence="4">Virion membrane</location>
        <topology evidence="4">Peripheral membrane protein</topology>
    </subcellularLocation>
</comment>
<keyword evidence="21 50" id="KW-0378">Hydrolase</keyword>
<dbReference type="GO" id="GO:0039548">
    <property type="term" value="P:symbiont-mediated suppression of host cytoplasmic pattern recognition receptor signaling pathway via inhibition of IRF3 activity"/>
    <property type="evidence" value="ECO:0007669"/>
    <property type="project" value="UniProtKB-KW"/>
</dbReference>
<dbReference type="PROSITE" id="PS51194">
    <property type="entry name" value="HELICASE_CTER"/>
    <property type="match status" value="1"/>
</dbReference>
<keyword evidence="29 51" id="KW-1092">Inhibition of host IRF3 by virus</keyword>
<feature type="active site" description="Charge relay system; for serine protease NS3 activity" evidence="50">
    <location>
        <position position="1785"/>
    </location>
</feature>
<keyword evidence="9" id="KW-0696">RNA-directed RNA polymerase</keyword>
<evidence type="ECO:0000256" key="3">
    <source>
        <dbReference type="ARBA" id="ARBA00004242"/>
    </source>
</evidence>
<dbReference type="Pfam" id="PF20907">
    <property type="entry name" value="Flav_NS3-hel_C"/>
    <property type="match status" value="1"/>
</dbReference>
<evidence type="ECO:0000256" key="23">
    <source>
        <dbReference type="ARBA" id="ARBA00022806"/>
    </source>
</evidence>
<dbReference type="Pfam" id="PF11889">
    <property type="entry name" value="Capsid_pestivir"/>
    <property type="match status" value="1"/>
</dbReference>
<dbReference type="Gene3D" id="2.60.320.20">
    <property type="entry name" value="Pestivirus envelope glycoprotein E2, domain A"/>
    <property type="match status" value="1"/>
</dbReference>
<evidence type="ECO:0000256" key="1">
    <source>
        <dbReference type="ARBA" id="ARBA00001160"/>
    </source>
</evidence>
<dbReference type="Gene3D" id="3.40.50.300">
    <property type="entry name" value="P-loop containing nucleotide triphosphate hydrolases"/>
    <property type="match status" value="2"/>
</dbReference>
<feature type="compositionally biased region" description="Basic and acidic residues" evidence="52">
    <location>
        <begin position="179"/>
        <end position="204"/>
    </location>
</feature>
<evidence type="ECO:0000256" key="8">
    <source>
        <dbReference type="ARBA" id="ARBA00022482"/>
    </source>
</evidence>
<dbReference type="Pfam" id="PF14901">
    <property type="entry name" value="Jiv90"/>
    <property type="match status" value="1"/>
</dbReference>
<evidence type="ECO:0000256" key="29">
    <source>
        <dbReference type="ARBA" id="ARBA00022931"/>
    </source>
</evidence>
<dbReference type="GO" id="GO:0017111">
    <property type="term" value="F:ribonucleoside triphosphate phosphatase activity"/>
    <property type="evidence" value="ECO:0007669"/>
    <property type="project" value="UniProtKB-EC"/>
</dbReference>
<dbReference type="Pfam" id="PF05578">
    <property type="entry name" value="Peptidase_S31"/>
    <property type="match status" value="1"/>
</dbReference>
<proteinExistence type="inferred from homology"/>
<feature type="transmembrane region" description="Helical" evidence="53">
    <location>
        <begin position="1106"/>
        <end position="1126"/>
    </location>
</feature>
<evidence type="ECO:0000256" key="37">
    <source>
        <dbReference type="ARBA" id="ARBA00023157"/>
    </source>
</evidence>
<dbReference type="InterPro" id="IPR002166">
    <property type="entry name" value="RNA_pol_HCV"/>
</dbReference>
<dbReference type="GO" id="GO:0033644">
    <property type="term" value="C:host cell membrane"/>
    <property type="evidence" value="ECO:0007669"/>
    <property type="project" value="UniProtKB-SubCell"/>
</dbReference>
<evidence type="ECO:0000256" key="16">
    <source>
        <dbReference type="ARBA" id="ARBA00022679"/>
    </source>
</evidence>
<dbReference type="Proteomes" id="UP000144090">
    <property type="component" value="Segment"/>
</dbReference>
<evidence type="ECO:0000259" key="54">
    <source>
        <dbReference type="PROSITE" id="PS50507"/>
    </source>
</evidence>
<evidence type="ECO:0000256" key="10">
    <source>
        <dbReference type="ARBA" id="ARBA00022506"/>
    </source>
</evidence>
<dbReference type="FunFam" id="3.30.70.270:FF:000083">
    <property type="entry name" value="Genome polyprotein"/>
    <property type="match status" value="1"/>
</dbReference>
<evidence type="ECO:0000256" key="21">
    <source>
        <dbReference type="ARBA" id="ARBA00022801"/>
    </source>
</evidence>
<dbReference type="FunFam" id="3.40.50.300:FF:001125">
    <property type="entry name" value="Genome polyprotein"/>
    <property type="match status" value="1"/>
</dbReference>
<comment type="function">
    <text evidence="44">Acts as a cofactor for the NS3 protease activity.</text>
</comment>
<keyword evidence="22" id="KW-1161">Viral attachment to host cell</keyword>
<keyword evidence="7" id="KW-0813">Transport</keyword>
<comment type="catalytic activity">
    <reaction evidence="49">
        <text>ATP + H2O = ADP + phosphate + H(+)</text>
        <dbReference type="Rhea" id="RHEA:13065"/>
        <dbReference type="ChEBI" id="CHEBI:15377"/>
        <dbReference type="ChEBI" id="CHEBI:15378"/>
        <dbReference type="ChEBI" id="CHEBI:30616"/>
        <dbReference type="ChEBI" id="CHEBI:43474"/>
        <dbReference type="ChEBI" id="CHEBI:456216"/>
        <dbReference type="EC" id="3.6.4.13"/>
    </reaction>
</comment>
<dbReference type="InterPro" id="IPR032521">
    <property type="entry name" value="Pestivirus_E2"/>
</dbReference>
<dbReference type="InterPro" id="IPR001650">
    <property type="entry name" value="Helicase_C-like"/>
</dbReference>
<feature type="active site" description="For N-terminal protease activity" evidence="51">
    <location>
        <position position="49"/>
    </location>
</feature>
<keyword evidence="31 53" id="KW-1133">Transmembrane helix</keyword>
<evidence type="ECO:0000256" key="47">
    <source>
        <dbReference type="ARBA" id="ARBA00046377"/>
    </source>
</evidence>
<dbReference type="GO" id="GO:0039520">
    <property type="term" value="P:symbiont-mediated activation of host autophagy"/>
    <property type="evidence" value="ECO:0007669"/>
    <property type="project" value="UniProtKB-KW"/>
</dbReference>
<keyword evidence="10" id="KW-1168">Fusion of virus membrane with host membrane</keyword>
<dbReference type="RefSeq" id="NP_620053.1">
    <property type="nucleotide sequence ID" value="NC_003678.1"/>
</dbReference>
<evidence type="ECO:0000256" key="40">
    <source>
        <dbReference type="ARBA" id="ARBA00023280"/>
    </source>
</evidence>
<keyword evidence="39" id="KW-1035">Host cytoplasm</keyword>
<evidence type="ECO:0000256" key="25">
    <source>
        <dbReference type="ARBA" id="ARBA00022825"/>
    </source>
</evidence>
<dbReference type="InterPro" id="IPR000280">
    <property type="entry name" value="Pestivirus_NS3_S31"/>
</dbReference>
<feature type="transmembrane region" description="Helical" evidence="53">
    <location>
        <begin position="1031"/>
        <end position="1055"/>
    </location>
</feature>
<dbReference type="Gene3D" id="3.30.70.270">
    <property type="match status" value="2"/>
</dbReference>
<dbReference type="GO" id="GO:0050780">
    <property type="term" value="F:dopamine receptor binding"/>
    <property type="evidence" value="ECO:0007669"/>
    <property type="project" value="TreeGrafter"/>
</dbReference>
<evidence type="ECO:0000256" key="36">
    <source>
        <dbReference type="ARBA" id="ARBA00023136"/>
    </source>
</evidence>
<sequence length="3989" mass="447366">MELIKFELLYKTSKQKPVGVEEPVYRRTGEPVFGEPSPIHPQASLELPHQRGTRDIPTRLKDLPRKGDCRSGNNKGPVSGVYIKPGPVYYQDYSGPVYHRAPLELFEESTMCEVTRRLGRTTGSDGLLYHVYVCLDGCIIIKTASRAQQKVLKWTKNTLNCPLWLTSCSDEGGAKKKQVKPDRVEKGRMQIKPKESEKDSRTKPPDATIVLDGVKYQVKKKGKVKSKSTADGLYHNKNKPEQSRKKLEKALLAWAILAVLFQPVAGENITQWNLSDNGTSGIQHAMYLRGVNRSLHGIWPEKICTGIPTHLATDTELKRISGMMDASEETNYTCCRLQRHEWNKHGWCNWFNIEPWIALMNRTQANLTEGPPPKECAVTCRYDKNTETNIVTQARDRPTMLTGCKKGKNFSFAGTVIKGPCNFDVSLEDILFKDEGCGNMMQDAAIQEVDGITNTVEGARQGAAKLTTWLGKQFRILGRKLEHKSKTWFGAHAASPYCEVNKKLGYIWYTNNCTPACLPGNTKIIGPGKFDTNAEDGKILHELGGHLSEFILLSLVVLSDFAPETASAIYLVLHYTMPQKYEVVGSCDRNQLNLTVKTRVEDVIPSSVWNIGKYVCVRPDWWPYETTTVFIFEEVSQVVKLVLRALRDLTRIWNAASTTAFLICLVKVLRGQVIQGIVWLLLVTGAQGAITCEPEYQYALARSKRIGPLGAEDLVTTWHDYKFDLKIQDPLVMVYCKNDQFFVGKRCKAGEARYLAKIHWRALPTSVVFEKVLEENPPEELPLEDNFEFGLCPCDSRPVVKGNFNTTLINHSAFQLVCPIGWVGTIECTLVNTDTLATTVVKRYTRTTPFPMRAGCVVYKLIGEDLHHCTLGGNWTCVPEDDGTYTGGELEKCKWCGFKFRIPDGLPTYPIGRCMKRGKAGYRFVSEEPCNREGVEISTKGKLKCIIEKTQVKVYAADNTLGPMPCKPMEIISSEGPVSKTACTFNYTETLENKYFEPRDEYFQQYMLKGKYQYWFDLKATDNRKDYFAEFLVIAVVALLGGRYVLWLLVTYFVITEQEASGLQLEPGVVVMIGNLITEDNIEVVVYFLLLFLVVRDEPVKKWVICLYHCLTMKPIKTAAVLVLLMSNVVNGEGGSKAGAGIDLYFLTTLGMVVFLVLARRDPMLIPLVVAIATFKTTKYTAGFSVDVALAVLLIVLLICSYTSDYFKYRKLLQCLLSIGAAVFLIRSLKWLGGVGLPSIELPTQRPLFYILVYLIATALVTSWNLDIAGSLIQAVPILLLIFTLWADILTLILVLPTYELAKLYYLKMVKTDVEKTWTGRVRYKRVTTVYDLEGSGEGVYLFPSKMGGRDGFDFTLPLLRAVLISCVSSYWQTFYLMYLAIDLLYYVHRKIIEEVAGGTNLASRLLAALIELNWTVDSEESKGLKKFFVLTSRVKNLVMKHKVRNDLVAKWYEDEEIYGMPKLVSIVKAASLSKTKSCILCTVCENKDWKGVNCPKCGGTGPPISCGMTLADFEERHYKRIFIREDSMNTMMCNRCQGKHRRFEMDREPKSARYCAECNRLHPAEEGDFWAESSMLGLKITYFALMDGKVYDITEWAGCQRVGISPDTHRVPYHIPFGSRMPGTSDQREECEGFLQYRARGQLFLRNLPILATKVKFLMVGNLGSEVGDLEHLGWVLRGPAVCKKITSHEKCHTGIADKLTAFFGIMPRGTTPRAPVRFPNALLKIRRGLETGWAYTHQGGISSVDHVTGGKDLLVCDSMGRTRVVCQSNNKMTDETEYGIKTDSGCPDGARCYVLNPEAPNISGTKGAMVHLQKTGSEFTCVTASGTPAFFDLKNLRGWSGLPIFEASSGRVVGRVKVGKNEGAKPTKLMSGIQTVSKSTADITEMVKKIVAMNRGEFKQITLATGAGKTTELPRSVVEEIGRHKRVLVLIPLRAAAESVYQYMRHKYPSIAFNLRIGEMKEGDMATGITYASYGYFCQMPQPKLRAAMVEYSYIFLDEYHCATAEQLAIIGKIHRFSDQLRVVAMTATPAGTVTTTGQKHPIEEFIAPEVMRGEELGSEFIDIAGLKIPTEEMKGNMLVFVPTRNMAVETAKKLKAKGYNSGYYYSGEDPANLKVVTSQSPYVVVATNAIESGVTLPDLDVVVDTGLKCEKRVRISSKMPFIVTGLKRMAVTIGEQAQRRGRVGRVKPGKYYRSQETATGSKDYHYDLLQAQRYGIEDGINVTKSFREMNYDWSLYEEDSLLITQLEVLNNLLISEDLPAAVKNIMARTDHPEPIQLAYNSYEVQVPVLFPKIRNGEVTDTYETYTFLNARKLGEDVPAYIYATEDEDLAVDLLGLDWPDPGVQSTTETSRALKQVMGLSTAENALLVALFGYVGYQALSKRHIPIVTDIYTVEDHRLEDTTHLQFAPNAIRTDGKETELKELAVGDIDRCTEAIADYTNKGIQFIKIQAANVMGSTAVKEVASEVKDYVQKFIDALSESKEEILRYGLWGTHTALYKSIASRLGHETAFATLVIKWLAFGGESISDHIKQAATDLVVYYIMNKPHFPGDTETQQEGRRFVASLLVAGLATYTYKTWNYNNLSKVVEPALACLPYAAQALKLFTPTRLESVVILSTAIYKTYLSIRKGKSDGLLGTGVSAAMEIMSQNPVSVGVAVMLGVGAVAAHNAIESCEQKRTLLMKVFVKNFLDQAATDELVKESPEKIIMALFEAVQTIGNPLRLIYHIYGVFYKGWETKDLAERTAGRNIFTLIMFEAVELLGVDSEGKIRTLSSNYILDILHRLKNSLQISARKVIIGWAPAPFSCDWTASDDRIHLPSEDYQHIQTKCTCGYEMKAVKGADGKIVKVEEKGSFFCRNKYGRGPINHKVTRYYKGDMSEVKPMAKIQGVVDFYYKGATIRVDTGNGKTVTATDKWEIDHATITRLLKKHTGIGFNGAYLGEEPNYKDLIGRDCATITRDSVQFLKMKRGCAFTYDLTLSNLVKLIELVHKNKLEEREIPEVTVTTWLAYVFVDEDVGTIKPCLGEKVIPEKTGDVSLQSEVILDTTSVGISVVGGSDRATTGITPVVIEKQSVTGGNQNILKIGLSEGEYPGPGVNRASISQAVEERDNRPWVLILGSDKATSNRVKTARNVRLYKGSDPVEVRRLMREGRLLVISLRDTDKGLHQYIDFKGTYLTRETLEALSMGTPKAKQITKAEVRELLSPPSEDSGLPDWLTAENPVFLEATIRQEKYHIVGDVDVVKTKAKELGATDDTKIVKEVGARTYTMKLSSWFTQQSNKHHSLLPLFEEVLLQCPPKNPNPRVHMVSAYQLAQGNWEPVDCGVHLGTIPAKRSKTHPYEAYTKLKELLEEHKNSNEMGCGMVKEHNKWILRKIKHHGNLRTKHILNPGKLSEQLARDGGKHNIYNKIIGSTMTSIGIKLEKLPVVRAQTDTTSFHDAIRDKIDKKENLQNPTLHTKLKEIFNNLSRPELRETYDEVDWGELEIGINRKGAAGFLEKKNIGEILTTEKKSVEEIIKKLRQGRLINYYETAIPKNEKRDVNDDWEAGDLVTEKKPRVIQYPEAKVRLAITKVMYKWVKQKPVVIPGYEGKTPLFLIFDKVKKEWDQFQDPVAVSFDTKAWDTQVTSRDLELIRDIQKYYFKRKWHKFLDAITEHMTQVPVITADGEVYIREGQRGSGQPDTSAGNSMLNVLTMIYAFCESTGVPYRSFNRVAKIHVCGDDGFLITEKSLGLKFASRGAQILHEAGKPQKILEGDRMKVSHRFEDIEFCSHTPVPVRWADHTSSYMAGRNTATILSKMATRLDSSGDRGTAAYEKAVAFSFLLMYSWNPLVRRLCLMVMSKTHEVQPNKQAIYCYEGDPIAAYRDVIGHNLYELKRTGFEKLASLNLSMSVLGIWTKHTSKRLIQDCIEVGKGDGNQLVNADRLVSSKTGHIYVPGSGYVVQGRHYEELSITKRPDRQTSNGLERYNLGPIVNLVLRRLRVMLMASIGRGI</sequence>
<dbReference type="SUPFAM" id="SSF55895">
    <property type="entry name" value="Ribonuclease Rh-like"/>
    <property type="match status" value="1"/>
</dbReference>
<evidence type="ECO:0000256" key="6">
    <source>
        <dbReference type="ARBA" id="ARBA00020107"/>
    </source>
</evidence>
<feature type="active site" description="For N-terminal protease activity" evidence="51">
    <location>
        <position position="69"/>
    </location>
</feature>
<feature type="domain" description="Peptidase C74" evidence="58">
    <location>
        <begin position="1436"/>
        <end position="1679"/>
    </location>
</feature>
<evidence type="ECO:0000256" key="24">
    <source>
        <dbReference type="ARBA" id="ARBA00022807"/>
    </source>
</evidence>
<evidence type="ECO:0000256" key="45">
    <source>
        <dbReference type="ARBA" id="ARBA00023578"/>
    </source>
</evidence>
<evidence type="ECO:0000256" key="18">
    <source>
        <dbReference type="ARBA" id="ARBA00022695"/>
    </source>
</evidence>
<keyword evidence="27" id="KW-0946">Virion</keyword>
<evidence type="ECO:0000256" key="9">
    <source>
        <dbReference type="ARBA" id="ARBA00022484"/>
    </source>
</evidence>
<keyword evidence="23" id="KW-0347">Helicase</keyword>
<dbReference type="InterPro" id="IPR007094">
    <property type="entry name" value="RNA-dir_pol_PSvirus"/>
</dbReference>
<dbReference type="GO" id="GO:0019062">
    <property type="term" value="P:virion attachment to host cell"/>
    <property type="evidence" value="ECO:0007669"/>
    <property type="project" value="UniProtKB-KW"/>
</dbReference>
<dbReference type="InterPro" id="IPR042309">
    <property type="entry name" value="Pestivirus_E2_A"/>
</dbReference>
<feature type="transmembrane region" description="Helical" evidence="53">
    <location>
        <begin position="1138"/>
        <end position="1159"/>
    </location>
</feature>
<dbReference type="InterPro" id="IPR052317">
    <property type="entry name" value="Viral_replicn-host_int_reg"/>
</dbReference>
<keyword evidence="16" id="KW-0808">Transferase</keyword>
<dbReference type="SMR" id="Q9PYB2"/>
<reference evidence="60 61" key="2">
    <citation type="journal article" date="2001" name="Virology">
        <title>Evidence for the presence of two novel pestivirus species.</title>
        <authorList>
            <person name="Avalos-Ramirez R."/>
            <person name="Orlich M."/>
            <person name="Thiel H.J."/>
            <person name="Becher P."/>
        </authorList>
    </citation>
    <scope>NUCLEOTIDE SEQUENCE [LARGE SCALE GENOMIC DNA]</scope>
    <source>
        <strain evidence="60">Giraffe-1 H138</strain>
    </source>
</reference>
<keyword evidence="26" id="KW-0067">ATP-binding</keyword>
<keyword evidence="32" id="KW-1182">Viral ion channel</keyword>
<dbReference type="GO" id="GO:0046718">
    <property type="term" value="P:symbiont entry into host cell"/>
    <property type="evidence" value="ECO:0007669"/>
    <property type="project" value="UniProtKB-KW"/>
</dbReference>
<dbReference type="InterPro" id="IPR030399">
    <property type="entry name" value="NS2_C74"/>
</dbReference>
<feature type="active site" description="Charge relay system; for serine protease NS3 activity" evidence="50">
    <location>
        <position position="1748"/>
    </location>
</feature>
<evidence type="ECO:0000256" key="46">
    <source>
        <dbReference type="ARBA" id="ARBA00034097"/>
    </source>
</evidence>
<dbReference type="Gene3D" id="2.60.40.3000">
    <property type="entry name" value="Pestivirus envelope glycoprotein E2, domain B"/>
    <property type="match status" value="1"/>
</dbReference>
<dbReference type="InterPro" id="IPR049486">
    <property type="entry name" value="NS3-hel_C_flaviviridae"/>
</dbReference>
<dbReference type="PANTHER" id="PTHR44665">
    <property type="entry name" value="DNAJ HOMOLOG SUBFAMILY C MEMBER 14"/>
    <property type="match status" value="1"/>
</dbReference>
<keyword evidence="19" id="KW-0540">Nuclease</keyword>
<dbReference type="InterPro" id="IPR042542">
    <property type="entry name" value="Peptidase_C53_interaction"/>
</dbReference>
<dbReference type="SUPFAM" id="SSF52540">
    <property type="entry name" value="P-loop containing nucleoside triphosphate hydrolases"/>
    <property type="match status" value="1"/>
</dbReference>
<evidence type="ECO:0000256" key="2">
    <source>
        <dbReference type="ARBA" id="ARBA00004192"/>
    </source>
</evidence>
<dbReference type="CDD" id="cd23201">
    <property type="entry name" value="Pestivirus_RdRp"/>
    <property type="match status" value="1"/>
</dbReference>
<name>Q9PYB2_9FLAV</name>